<keyword evidence="1" id="KW-0472">Membrane</keyword>
<gene>
    <name evidence="2" type="primary">ysdB</name>
    <name evidence="2" type="ORF">BACCIP111895_03308</name>
</gene>
<proteinExistence type="predicted"/>
<dbReference type="Proteomes" id="UP000838308">
    <property type="component" value="Unassembled WGS sequence"/>
</dbReference>
<dbReference type="EMBL" id="CALBWS010000023">
    <property type="protein sequence ID" value="CAH2716124.1"/>
    <property type="molecule type" value="Genomic_DNA"/>
</dbReference>
<comment type="caution">
    <text evidence="2">The sequence shown here is derived from an EMBL/GenBank/DDBJ whole genome shotgun (WGS) entry which is preliminary data.</text>
</comment>
<dbReference type="RefSeq" id="WP_248736385.1">
    <property type="nucleotide sequence ID" value="NZ_CALBWS010000023.1"/>
</dbReference>
<protein>
    <submittedName>
        <fullName evidence="2">Sigma-w pathway protein YsdB</fullName>
    </submittedName>
</protein>
<keyword evidence="1" id="KW-0812">Transmembrane</keyword>
<keyword evidence="1" id="KW-1133">Transmembrane helix</keyword>
<feature type="transmembrane region" description="Helical" evidence="1">
    <location>
        <begin position="6"/>
        <end position="25"/>
    </location>
</feature>
<organism evidence="2 3">
    <name type="scientific">Neobacillus rhizosphaerae</name>
    <dbReference type="NCBI Taxonomy" id="2880965"/>
    <lineage>
        <taxon>Bacteria</taxon>
        <taxon>Bacillati</taxon>
        <taxon>Bacillota</taxon>
        <taxon>Bacilli</taxon>
        <taxon>Bacillales</taxon>
        <taxon>Bacillaceae</taxon>
        <taxon>Neobacillus</taxon>
    </lineage>
</organism>
<accession>A0ABM9ETY8</accession>
<reference evidence="2" key="1">
    <citation type="submission" date="2022-04" db="EMBL/GenBank/DDBJ databases">
        <authorList>
            <person name="Criscuolo A."/>
        </authorList>
    </citation>
    <scope>NUCLEOTIDE SEQUENCE</scope>
    <source>
        <strain evidence="2">CIP111895</strain>
    </source>
</reference>
<evidence type="ECO:0000256" key="1">
    <source>
        <dbReference type="SAM" id="Phobius"/>
    </source>
</evidence>
<sequence>MIWLLRFVLLFIIFFLLYLAVKFLFTSNRKLETARKQKRFLLIDNDDVRKNFMLTYKGSVFAGEKYMGSKDNTFDVVSILIWPEDSATLKGMVKDDFFYIDNKILEHYPNAEINWKSPVKEFLQQ</sequence>
<evidence type="ECO:0000313" key="2">
    <source>
        <dbReference type="EMBL" id="CAH2716124.1"/>
    </source>
</evidence>
<name>A0ABM9ETY8_9BACI</name>
<keyword evidence="3" id="KW-1185">Reference proteome</keyword>
<evidence type="ECO:0000313" key="3">
    <source>
        <dbReference type="Proteomes" id="UP000838308"/>
    </source>
</evidence>